<proteinExistence type="predicted"/>
<comment type="caution">
    <text evidence="3">The sequence shown here is derived from an EMBL/GenBank/DDBJ whole genome shotgun (WGS) entry which is preliminary data.</text>
</comment>
<name>A0A2M6WDJ1_9BACT</name>
<evidence type="ECO:0000259" key="2">
    <source>
        <dbReference type="Pfam" id="PF01551"/>
    </source>
</evidence>
<dbReference type="InterPro" id="IPR011055">
    <property type="entry name" value="Dup_hybrid_motif"/>
</dbReference>
<keyword evidence="1" id="KW-0472">Membrane</keyword>
<dbReference type="EMBL" id="PFBO01000008">
    <property type="protein sequence ID" value="PIT90815.1"/>
    <property type="molecule type" value="Genomic_DNA"/>
</dbReference>
<feature type="domain" description="M23ase beta-sheet core" evidence="2">
    <location>
        <begin position="250"/>
        <end position="352"/>
    </location>
</feature>
<reference evidence="4" key="1">
    <citation type="submission" date="2017-09" db="EMBL/GenBank/DDBJ databases">
        <title>Depth-based differentiation of microbial function through sediment-hosted aquifers and enrichment of novel symbionts in the deep terrestrial subsurface.</title>
        <authorList>
            <person name="Probst A.J."/>
            <person name="Ladd B."/>
            <person name="Jarett J.K."/>
            <person name="Geller-Mcgrath D.E."/>
            <person name="Sieber C.M.K."/>
            <person name="Emerson J.B."/>
            <person name="Anantharaman K."/>
            <person name="Thomas B.C."/>
            <person name="Malmstrom R."/>
            <person name="Stieglmeier M."/>
            <person name="Klingl A."/>
            <person name="Woyke T."/>
            <person name="Ryan C.M."/>
            <person name="Banfield J.F."/>
        </authorList>
    </citation>
    <scope>NUCLEOTIDE SEQUENCE [LARGE SCALE GENOMIC DNA]</scope>
</reference>
<evidence type="ECO:0000313" key="3">
    <source>
        <dbReference type="EMBL" id="PIT90815.1"/>
    </source>
</evidence>
<accession>A0A2M6WDJ1</accession>
<keyword evidence="1" id="KW-1133">Transmembrane helix</keyword>
<dbReference type="Pfam" id="PF01551">
    <property type="entry name" value="Peptidase_M23"/>
    <property type="match status" value="1"/>
</dbReference>
<gene>
    <name evidence="3" type="ORF">COU22_00110</name>
</gene>
<organism evidence="3 4">
    <name type="scientific">Candidatus Komeilibacteria bacterium CG10_big_fil_rev_8_21_14_0_10_41_13</name>
    <dbReference type="NCBI Taxonomy" id="1974476"/>
    <lineage>
        <taxon>Bacteria</taxon>
        <taxon>Candidatus Komeiliibacteriota</taxon>
    </lineage>
</organism>
<dbReference type="Gene3D" id="2.70.70.10">
    <property type="entry name" value="Glucose Permease (Domain IIA)"/>
    <property type="match status" value="1"/>
</dbReference>
<evidence type="ECO:0000313" key="4">
    <source>
        <dbReference type="Proteomes" id="UP000230543"/>
    </source>
</evidence>
<dbReference type="CDD" id="cd12797">
    <property type="entry name" value="M23_peptidase"/>
    <property type="match status" value="1"/>
</dbReference>
<dbReference type="InterPro" id="IPR016047">
    <property type="entry name" value="M23ase_b-sheet_dom"/>
</dbReference>
<protein>
    <recommendedName>
        <fullName evidence="2">M23ase beta-sheet core domain-containing protein</fullName>
    </recommendedName>
</protein>
<evidence type="ECO:0000256" key="1">
    <source>
        <dbReference type="SAM" id="Phobius"/>
    </source>
</evidence>
<dbReference type="AlphaFoldDB" id="A0A2M6WDJ1"/>
<dbReference type="Proteomes" id="UP000230543">
    <property type="component" value="Unassembled WGS sequence"/>
</dbReference>
<keyword evidence="1" id="KW-0812">Transmembrane</keyword>
<feature type="transmembrane region" description="Helical" evidence="1">
    <location>
        <begin position="7"/>
        <end position="25"/>
    </location>
</feature>
<sequence length="381" mass="43733">MTKYLKIILPLLIIMIATLVWQFLIPKNNQLKPQNIEEITITNEPDKTKETTQKPEIIKEEITEFKRFDFSQVSPIYLFNAEIPEDWQVEYLPATEALNIYLPETDNNLEASQIFIRYFKASSFLTLNTVDVLSRQETEVNSHPAVRYEIIKKPAVADFTGQPGWRSKQHKLIDIRYSDLSPTTFYVFSYSPELDEKIFNQFIDSLIFFNDRQSFSKPLDYFSERITKKPFGIYITPDNSPVEPEIFTGYHTGTDLEILPGEENKEITVKAICTGKLINKRQVSGYGGLAIQECLLNNQPITIIYGHLSLDSINHQINDLLASGEVLGLLGKGYSEETDNERKHLHLGIHKGTGAEIRGYTSNQKELNNWLDPETIFVDNL</sequence>